<sequence>MDILSERKNSQNIKVENTPKRFSKSKLKSRKETHMKKKQPAPSTPSSASVTQMASLSNEEIFNRVQRDPLVQSCEEEIQYWCKIVFGNAYVLQYRIEDMQKIPEIGEELSWQISENPHFFHKLAGSQTLGIKNSARKEAEAGISSLCNAIETYADTVKQVRKSIVQAHQAQQNRQELSSEPSQDLQKQQSLSKPPKLPEHSPEDRHQESTESSMQAKWNRLGARPRTVPLSQKTQKQQEQLGLHQPIMEGDGKEAAKVSMSAIKATKVTTKSEALKAVEQLIQPPKVETAKVVSVPLAQEAQKTLIEKETIPSLTNEEVASKIRESEVVKSSMQKIKTLCGVVYGNPHILEGKMPKMGIPVTNRNVEELEKFARQVGSFPSSFGRVAGFSFLGIKSGARAHAEENFLPLSHAIVSYTHNVKQAEKDILEAHSGKQERYAQSVETPSEEIQNLFSLTQEAQKMLIEKEIIPPLSYVDVASKIRESEVVKSSKQKIETLCSVVYGNPRILEDKMPKMGIPVTNKNVEELEKFARQVGNFPSSCGKIVGFNFLGIKSEARAHAEENFLPLSHAIFSYAHSVKQAEKDILEAYFKEQERCAQSVETPSEEITNLFSFTQEQQKEILSNSPKLRTQVKAYSQKLHNRLSPSDLQAISERSHTKLAESLGTSVNQAEEIAQILTQTKDVVQILQQQEKLGLYQSIMKGDGKETAKVSMSAIKATEVTTKFEASKAVEQAVRPPKVETAKVVSVSFTQETQKMLIEKEIIPPLSYVDVASKIRESEVVKSSMQKIKTLCSVVYGNPDILEGKMPKMGIPVTNKNVEELEKFARQVGNFPSSCGKIVGFSFLGIKSEARAHAEENFLPLSHAIFSYAHSVKQAEKDILEAYFKEQERCAQSVETPSEEITNLFSLTQEQQKEVLLTSPELRTQVKAYSQKLYDRLSPSDLQAISERSHTKLAESLGTSVNQAEKIAQILTQTKDVVQILQQQEKLGLYQSIMKSDGRETAKVNMSAIKATQMTKKITSLKAVEQIVRPPKVETAKVVSMSR</sequence>
<dbReference type="NCBIfam" id="NF033856">
    <property type="entry name" value="T4SS_effec_BID"/>
    <property type="match status" value="4"/>
</dbReference>
<dbReference type="EMBL" id="BX897699">
    <property type="protein sequence ID" value="CAF28117.1"/>
    <property type="molecule type" value="Genomic_DNA"/>
</dbReference>
<feature type="compositionally biased region" description="Basic residues" evidence="1">
    <location>
        <begin position="21"/>
        <end position="39"/>
    </location>
</feature>
<dbReference type="GeneID" id="92985956"/>
<feature type="compositionally biased region" description="Low complexity" evidence="1">
    <location>
        <begin position="182"/>
        <end position="193"/>
    </location>
</feature>
<name>A0A0H3M6L4_BARHE</name>
<evidence type="ECO:0000313" key="2">
    <source>
        <dbReference type="EMBL" id="CAF28117.1"/>
    </source>
</evidence>
<proteinExistence type="predicted"/>
<dbReference type="RefSeq" id="WP_011181145.1">
    <property type="nucleotide sequence ID" value="NC_005956.1"/>
</dbReference>
<feature type="region of interest" description="Disordered" evidence="1">
    <location>
        <begin position="169"/>
        <end position="215"/>
    </location>
</feature>
<accession>A0A0H3M6L4</accession>
<protein>
    <recommendedName>
        <fullName evidence="4">BepF protein</fullName>
    </recommendedName>
</protein>
<feature type="compositionally biased region" description="Low complexity" evidence="1">
    <location>
        <begin position="40"/>
        <end position="52"/>
    </location>
</feature>
<gene>
    <name evidence="2" type="ordered locus">BH13440</name>
</gene>
<evidence type="ECO:0008006" key="4">
    <source>
        <dbReference type="Google" id="ProtNLM"/>
    </source>
</evidence>
<feature type="region of interest" description="Disordered" evidence="1">
    <location>
        <begin position="1"/>
        <end position="52"/>
    </location>
</feature>
<dbReference type="Proteomes" id="UP000000421">
    <property type="component" value="Chromosome"/>
</dbReference>
<organism evidence="2 3">
    <name type="scientific">Bartonella henselae (strain ATCC 49882 / DSM 28221 / CCUG 30454 / Houston 1)</name>
    <name type="common">Rochalimaea henselae</name>
    <dbReference type="NCBI Taxonomy" id="283166"/>
    <lineage>
        <taxon>Bacteria</taxon>
        <taxon>Pseudomonadati</taxon>
        <taxon>Pseudomonadota</taxon>
        <taxon>Alphaproteobacteria</taxon>
        <taxon>Hyphomicrobiales</taxon>
        <taxon>Bartonellaceae</taxon>
        <taxon>Bartonella</taxon>
    </lineage>
</organism>
<dbReference type="KEGG" id="bhe:BH13440"/>
<feature type="compositionally biased region" description="Basic and acidic residues" evidence="1">
    <location>
        <begin position="196"/>
        <end position="209"/>
    </location>
</feature>
<dbReference type="OrthoDB" id="7922595at2"/>
<evidence type="ECO:0000256" key="1">
    <source>
        <dbReference type="SAM" id="MobiDB-lite"/>
    </source>
</evidence>
<feature type="compositionally biased region" description="Polar residues" evidence="1">
    <location>
        <begin position="169"/>
        <end position="181"/>
    </location>
</feature>
<dbReference type="EnsemblBacteria" id="CAF28117">
    <property type="protein sequence ID" value="CAF28117"/>
    <property type="gene ID" value="BH13440"/>
</dbReference>
<dbReference type="AlphaFoldDB" id="A0A0H3M6L4"/>
<reference evidence="2 3" key="1">
    <citation type="journal article" date="2004" name="Proc. Natl. Acad. Sci. U.S.A.">
        <title>The louse-borne human pathogen Bartonella quintana is a genomic derivative of the zoonotic agent Bartonella henselae.</title>
        <authorList>
            <person name="Alsmark U.C.M."/>
            <person name="Frank A.C."/>
            <person name="Karlberg E.O."/>
            <person name="Legault B.-A."/>
            <person name="Ardell D.H."/>
            <person name="Canbaeck B."/>
            <person name="Eriksson A.-S."/>
            <person name="Naeslund A.K."/>
            <person name="Handley S.A."/>
            <person name="Huvet M."/>
            <person name="La Scola B."/>
            <person name="Holmberg M."/>
            <person name="Andersson S.G.E."/>
        </authorList>
    </citation>
    <scope>NUCLEOTIDE SEQUENCE [LARGE SCALE GENOMIC DNA]</scope>
    <source>
        <strain evidence="3">ATCC 49882 / DSM 28221 / CCUG 30454 / Houston 1</strain>
    </source>
</reference>
<evidence type="ECO:0000313" key="3">
    <source>
        <dbReference type="Proteomes" id="UP000000421"/>
    </source>
</evidence>
<dbReference type="eggNOG" id="COG2184">
    <property type="taxonomic scope" value="Bacteria"/>
</dbReference>
<keyword evidence="3" id="KW-1185">Reference proteome</keyword>
<dbReference type="PaxDb" id="283166-BH13440"/>